<name>A0ABU6KLC4_9BACI</name>
<protein>
    <submittedName>
        <fullName evidence="1">DUF1643 domain-containing protein</fullName>
    </submittedName>
</protein>
<keyword evidence="2" id="KW-1185">Reference proteome</keyword>
<gene>
    <name evidence="1" type="ORF">QGM71_20770</name>
</gene>
<evidence type="ECO:0000313" key="1">
    <source>
        <dbReference type="EMBL" id="MEC5425891.1"/>
    </source>
</evidence>
<evidence type="ECO:0000313" key="2">
    <source>
        <dbReference type="Proteomes" id="UP001335737"/>
    </source>
</evidence>
<dbReference type="Proteomes" id="UP001335737">
    <property type="component" value="Unassembled WGS sequence"/>
</dbReference>
<reference evidence="1 2" key="1">
    <citation type="journal article" date="2024" name="Int. J. Syst. Evol. Microbiol.">
        <title>Virgibacillus tibetensis sp. nov., isolated from salt lake on the Tibetan Plateau of China.</title>
        <authorList>
            <person name="Phurbu D."/>
            <person name="Liu Z.-X."/>
            <person name="Wang R."/>
            <person name="Zheng Y.-Y."/>
            <person name="Liu H.-C."/>
            <person name="Zhou Y.-G."/>
            <person name="Yu Y.-J."/>
            <person name="Li A.-H."/>
        </authorList>
    </citation>
    <scope>NUCLEOTIDE SEQUENCE [LARGE SCALE GENOMIC DNA]</scope>
    <source>
        <strain evidence="1 2">C22-A2</strain>
    </source>
</reference>
<dbReference type="RefSeq" id="WP_327609421.1">
    <property type="nucleotide sequence ID" value="NZ_JARZFX010000021.1"/>
</dbReference>
<accession>A0ABU6KLC4</accession>
<dbReference type="Pfam" id="PF07799">
    <property type="entry name" value="DUF1643"/>
    <property type="match status" value="1"/>
</dbReference>
<dbReference type="InterPro" id="IPR012441">
    <property type="entry name" value="DUF1643"/>
</dbReference>
<proteinExistence type="predicted"/>
<dbReference type="EMBL" id="JARZFX010000021">
    <property type="protein sequence ID" value="MEC5425891.1"/>
    <property type="molecule type" value="Genomic_DNA"/>
</dbReference>
<comment type="caution">
    <text evidence="1">The sequence shown here is derived from an EMBL/GenBank/DDBJ whole genome shotgun (WGS) entry which is preliminary data.</text>
</comment>
<organism evidence="1 2">
    <name type="scientific">Virgibacillus tibetensis</name>
    <dbReference type="NCBI Taxonomy" id="3042313"/>
    <lineage>
        <taxon>Bacteria</taxon>
        <taxon>Bacillati</taxon>
        <taxon>Bacillota</taxon>
        <taxon>Bacilli</taxon>
        <taxon>Bacillales</taxon>
        <taxon>Bacillaceae</taxon>
        <taxon>Virgibacillus</taxon>
    </lineage>
</organism>
<sequence length="169" mass="19644">MTVYKWKENELVDAVFDEEKNNRYLLTCTWDSSKPSVTFIMINPSVGRVEVADATLRKCADFSKHWGKGSMKVVNLYSQVTAYPSELRTPTNEENNENNIYVKKAIAEADCAIFAWGELKREHRERANEVICLVPEEKQFCIKKNVNGQFPRHPLFLRGDLEPIRWVEM</sequence>